<feature type="transmembrane region" description="Helical" evidence="7">
    <location>
        <begin position="298"/>
        <end position="319"/>
    </location>
</feature>
<dbReference type="InterPro" id="IPR004776">
    <property type="entry name" value="Mem_transp_PIN-like"/>
</dbReference>
<feature type="transmembrane region" description="Helical" evidence="7">
    <location>
        <begin position="65"/>
        <end position="85"/>
    </location>
</feature>
<feature type="transmembrane region" description="Helical" evidence="7">
    <location>
        <begin position="239"/>
        <end position="260"/>
    </location>
</feature>
<feature type="transmembrane region" description="Helical" evidence="7">
    <location>
        <begin position="97"/>
        <end position="117"/>
    </location>
</feature>
<dbReference type="Proteomes" id="UP000051084">
    <property type="component" value="Unassembled WGS sequence"/>
</dbReference>
<accession>A0A0R1UN94</accession>
<evidence type="ECO:0000256" key="3">
    <source>
        <dbReference type="ARBA" id="ARBA00022475"/>
    </source>
</evidence>
<reference evidence="8 9" key="1">
    <citation type="journal article" date="2015" name="Genome Announc.">
        <title>Expanding the biotechnology potential of lactobacilli through comparative genomics of 213 strains and associated genera.</title>
        <authorList>
            <person name="Sun Z."/>
            <person name="Harris H.M."/>
            <person name="McCann A."/>
            <person name="Guo C."/>
            <person name="Argimon S."/>
            <person name="Zhang W."/>
            <person name="Yang X."/>
            <person name="Jeffery I.B."/>
            <person name="Cooney J.C."/>
            <person name="Kagawa T.F."/>
            <person name="Liu W."/>
            <person name="Song Y."/>
            <person name="Salvetti E."/>
            <person name="Wrobel A."/>
            <person name="Rasinkangas P."/>
            <person name="Parkhill J."/>
            <person name="Rea M.C."/>
            <person name="O'Sullivan O."/>
            <person name="Ritari J."/>
            <person name="Douillard F.P."/>
            <person name="Paul Ross R."/>
            <person name="Yang R."/>
            <person name="Briner A.E."/>
            <person name="Felis G.E."/>
            <person name="de Vos W.M."/>
            <person name="Barrangou R."/>
            <person name="Klaenhammer T.R."/>
            <person name="Caufield P.W."/>
            <person name="Cui Y."/>
            <person name="Zhang H."/>
            <person name="O'Toole P.W."/>
        </authorList>
    </citation>
    <scope>NUCLEOTIDE SEQUENCE [LARGE SCALE GENOMIC DNA]</scope>
    <source>
        <strain evidence="8 9">DSM 18793</strain>
    </source>
</reference>
<dbReference type="Pfam" id="PF03547">
    <property type="entry name" value="Mem_trans"/>
    <property type="match status" value="1"/>
</dbReference>
<keyword evidence="8" id="KW-0675">Receptor</keyword>
<feature type="transmembrane region" description="Helical" evidence="7">
    <location>
        <begin position="355"/>
        <end position="375"/>
    </location>
</feature>
<evidence type="ECO:0000256" key="1">
    <source>
        <dbReference type="ARBA" id="ARBA00004141"/>
    </source>
</evidence>
<evidence type="ECO:0000256" key="7">
    <source>
        <dbReference type="SAM" id="Phobius"/>
    </source>
</evidence>
<keyword evidence="3" id="KW-1003">Cell membrane</keyword>
<evidence type="ECO:0000256" key="4">
    <source>
        <dbReference type="ARBA" id="ARBA00022692"/>
    </source>
</evidence>
<feature type="transmembrane region" description="Helical" evidence="7">
    <location>
        <begin position="129"/>
        <end position="150"/>
    </location>
</feature>
<dbReference type="RefSeq" id="WP_054652999.1">
    <property type="nucleotide sequence ID" value="NZ_AZGC01000049.1"/>
</dbReference>
<name>A0A0R1UN94_9LACO</name>
<dbReference type="STRING" id="417373.GCA_001570685_00707"/>
<proteinExistence type="predicted"/>
<dbReference type="PANTHER" id="PTHR36838">
    <property type="entry name" value="AUXIN EFFLUX CARRIER FAMILY PROTEIN"/>
    <property type="match status" value="1"/>
</dbReference>
<evidence type="ECO:0000256" key="5">
    <source>
        <dbReference type="ARBA" id="ARBA00022989"/>
    </source>
</evidence>
<protein>
    <submittedName>
        <fullName evidence="8">Receptor</fullName>
    </submittedName>
</protein>
<dbReference type="EMBL" id="AZGC01000049">
    <property type="protein sequence ID" value="KRL93034.1"/>
    <property type="molecule type" value="Genomic_DNA"/>
</dbReference>
<dbReference type="GO" id="GO:0016020">
    <property type="term" value="C:membrane"/>
    <property type="evidence" value="ECO:0007669"/>
    <property type="project" value="UniProtKB-SubCell"/>
</dbReference>
<keyword evidence="4 7" id="KW-0812">Transmembrane</keyword>
<evidence type="ECO:0000256" key="2">
    <source>
        <dbReference type="ARBA" id="ARBA00022448"/>
    </source>
</evidence>
<dbReference type="PANTHER" id="PTHR36838:SF1">
    <property type="entry name" value="SLR1864 PROTEIN"/>
    <property type="match status" value="1"/>
</dbReference>
<feature type="transmembrane region" description="Helical" evidence="7">
    <location>
        <begin position="6"/>
        <end position="27"/>
    </location>
</feature>
<dbReference type="AlphaFoldDB" id="A0A0R1UN94"/>
<organism evidence="8 9">
    <name type="scientific">Limosilactobacillus equigenerosi DSM 18793 = JCM 14505</name>
    <dbReference type="NCBI Taxonomy" id="1423742"/>
    <lineage>
        <taxon>Bacteria</taxon>
        <taxon>Bacillati</taxon>
        <taxon>Bacillota</taxon>
        <taxon>Bacilli</taxon>
        <taxon>Lactobacillales</taxon>
        <taxon>Lactobacillaceae</taxon>
        <taxon>Limosilactobacillus</taxon>
    </lineage>
</organism>
<evidence type="ECO:0000256" key="6">
    <source>
        <dbReference type="ARBA" id="ARBA00023136"/>
    </source>
</evidence>
<gene>
    <name evidence="8" type="ORF">FC21_GL000135</name>
</gene>
<keyword evidence="2" id="KW-0813">Transport</keyword>
<sequence>MKGILINDIVPILVIMILGYICGKLTVFDDDQRQGLNKLVLNIALPAALFVSIIKATRAMFAKDIVLTLISIFGVTGLFLLSYWLDKKMFHRSTQEAAVCALIAGSPTIGFLGFAVLDPIYGNSVTTNLVIGIVSIVVNAITIPIGLALINKGQAEQRAANQDYQEQSDQKKTLGMDANSLAKVSQNTPITDDEAAILKETGINREIDLIRAEYHRHAQQSKLNNSIGESIWNAVKQPVAAAPLLAVILVLIGFHMPASWAPSFSLIAKANSGVAVLAAGLALSTVKFSIDKEALWNTFYRLILTPAIIVAAAYICGMGSDPNKVAMLCLATALPPAFSGIIISSRYNIYVKEGANSVAISTIGFAVTCIFWIWALPLIASWF</sequence>
<feature type="transmembrane region" description="Helical" evidence="7">
    <location>
        <begin position="266"/>
        <end position="286"/>
    </location>
</feature>
<keyword evidence="9" id="KW-1185">Reference proteome</keyword>
<evidence type="ECO:0000313" key="9">
    <source>
        <dbReference type="Proteomes" id="UP000051084"/>
    </source>
</evidence>
<dbReference type="GO" id="GO:0055085">
    <property type="term" value="P:transmembrane transport"/>
    <property type="evidence" value="ECO:0007669"/>
    <property type="project" value="InterPro"/>
</dbReference>
<evidence type="ECO:0000313" key="8">
    <source>
        <dbReference type="EMBL" id="KRL93034.1"/>
    </source>
</evidence>
<feature type="transmembrane region" description="Helical" evidence="7">
    <location>
        <begin position="39"/>
        <end position="59"/>
    </location>
</feature>
<dbReference type="OrthoDB" id="109606at2"/>
<dbReference type="PATRIC" id="fig|1423742.4.peg.144"/>
<keyword evidence="6 7" id="KW-0472">Membrane</keyword>
<comment type="subcellular location">
    <subcellularLocation>
        <location evidence="1">Membrane</location>
        <topology evidence="1">Multi-pass membrane protein</topology>
    </subcellularLocation>
</comment>
<comment type="caution">
    <text evidence="8">The sequence shown here is derived from an EMBL/GenBank/DDBJ whole genome shotgun (WGS) entry which is preliminary data.</text>
</comment>
<feature type="transmembrane region" description="Helical" evidence="7">
    <location>
        <begin position="325"/>
        <end position="343"/>
    </location>
</feature>
<keyword evidence="5 7" id="KW-1133">Transmembrane helix</keyword>